<name>A0AAD4MTJ0_9BILA</name>
<dbReference type="InterPro" id="IPR023299">
    <property type="entry name" value="ATPase_P-typ_cyto_dom_N"/>
</dbReference>
<keyword evidence="6 8" id="KW-1133">Transmembrane helix</keyword>
<dbReference type="InterPro" id="IPR001757">
    <property type="entry name" value="P_typ_ATPase"/>
</dbReference>
<dbReference type="GO" id="GO:0036376">
    <property type="term" value="P:sodium ion export across plasma membrane"/>
    <property type="evidence" value="ECO:0007669"/>
    <property type="project" value="TreeGrafter"/>
</dbReference>
<protein>
    <submittedName>
        <fullName evidence="10">E1-E2 ATPase domain-containing protein</fullName>
    </submittedName>
</protein>
<dbReference type="SUPFAM" id="SSF81660">
    <property type="entry name" value="Metal cation-transporting ATPase, ATP-binding domain N"/>
    <property type="match status" value="1"/>
</dbReference>
<dbReference type="Gene3D" id="1.20.1110.10">
    <property type="entry name" value="Calcium-transporting ATPase, transmembrane domain"/>
    <property type="match status" value="1"/>
</dbReference>
<dbReference type="InterPro" id="IPR050510">
    <property type="entry name" value="Cation_transp_ATPase_P-type"/>
</dbReference>
<dbReference type="SFLD" id="SFLDS00003">
    <property type="entry name" value="Haloacid_Dehalogenase"/>
    <property type="match status" value="1"/>
</dbReference>
<dbReference type="PRINTS" id="PR00121">
    <property type="entry name" value="NAKATPASE"/>
</dbReference>
<dbReference type="AlphaFoldDB" id="A0AAD4MTJ0"/>
<dbReference type="SMART" id="SM00831">
    <property type="entry name" value="Cation_ATPase_N"/>
    <property type="match status" value="1"/>
</dbReference>
<dbReference type="GO" id="GO:0016887">
    <property type="term" value="F:ATP hydrolysis activity"/>
    <property type="evidence" value="ECO:0007669"/>
    <property type="project" value="InterPro"/>
</dbReference>
<feature type="transmembrane region" description="Helical" evidence="8">
    <location>
        <begin position="932"/>
        <end position="950"/>
    </location>
</feature>
<dbReference type="Pfam" id="PF13246">
    <property type="entry name" value="Cation_ATPase"/>
    <property type="match status" value="1"/>
</dbReference>
<feature type="transmembrane region" description="Helical" evidence="8">
    <location>
        <begin position="294"/>
        <end position="316"/>
    </location>
</feature>
<comment type="caution">
    <text evidence="10">The sequence shown here is derived from an EMBL/GenBank/DDBJ whole genome shotgun (WGS) entry which is preliminary data.</text>
</comment>
<feature type="transmembrane region" description="Helical" evidence="8">
    <location>
        <begin position="862"/>
        <end position="885"/>
    </location>
</feature>
<dbReference type="InterPro" id="IPR059000">
    <property type="entry name" value="ATPase_P-type_domA"/>
</dbReference>
<comment type="subcellular location">
    <subcellularLocation>
        <location evidence="1">Membrane</location>
        <topology evidence="1">Multi-pass membrane protein</topology>
    </subcellularLocation>
</comment>
<dbReference type="SUPFAM" id="SSF56784">
    <property type="entry name" value="HAD-like"/>
    <property type="match status" value="1"/>
</dbReference>
<dbReference type="GO" id="GO:1902600">
    <property type="term" value="P:proton transmembrane transport"/>
    <property type="evidence" value="ECO:0007669"/>
    <property type="project" value="TreeGrafter"/>
</dbReference>
<evidence type="ECO:0000256" key="5">
    <source>
        <dbReference type="ARBA" id="ARBA00022967"/>
    </source>
</evidence>
<dbReference type="Pfam" id="PF00689">
    <property type="entry name" value="Cation_ATPase_C"/>
    <property type="match status" value="1"/>
</dbReference>
<evidence type="ECO:0000256" key="2">
    <source>
        <dbReference type="ARBA" id="ARBA00022692"/>
    </source>
</evidence>
<evidence type="ECO:0000259" key="9">
    <source>
        <dbReference type="SMART" id="SM00831"/>
    </source>
</evidence>
<evidence type="ECO:0000256" key="7">
    <source>
        <dbReference type="ARBA" id="ARBA00023136"/>
    </source>
</evidence>
<keyword evidence="11" id="KW-1185">Reference proteome</keyword>
<dbReference type="InterPro" id="IPR018303">
    <property type="entry name" value="ATPase_P-typ_P_site"/>
</dbReference>
<evidence type="ECO:0000313" key="11">
    <source>
        <dbReference type="Proteomes" id="UP001201812"/>
    </source>
</evidence>
<dbReference type="EMBL" id="JAKKPZ010000084">
    <property type="protein sequence ID" value="KAI1703335.1"/>
    <property type="molecule type" value="Genomic_DNA"/>
</dbReference>
<dbReference type="SUPFAM" id="SSF81653">
    <property type="entry name" value="Calcium ATPase, transduction domain A"/>
    <property type="match status" value="1"/>
</dbReference>
<dbReference type="InterPro" id="IPR036412">
    <property type="entry name" value="HAD-like_sf"/>
</dbReference>
<dbReference type="InterPro" id="IPR004014">
    <property type="entry name" value="ATPase_P-typ_cation-transptr_N"/>
</dbReference>
<feature type="transmembrane region" description="Helical" evidence="8">
    <location>
        <begin position="962"/>
        <end position="984"/>
    </location>
</feature>
<dbReference type="PANTHER" id="PTHR43294">
    <property type="entry name" value="SODIUM/POTASSIUM-TRANSPORTING ATPASE SUBUNIT ALPHA"/>
    <property type="match status" value="1"/>
</dbReference>
<reference evidence="10" key="1">
    <citation type="submission" date="2022-01" db="EMBL/GenBank/DDBJ databases">
        <title>Genome Sequence Resource for Two Populations of Ditylenchus destructor, the Migratory Endoparasitic Phytonematode.</title>
        <authorList>
            <person name="Zhang H."/>
            <person name="Lin R."/>
            <person name="Xie B."/>
        </authorList>
    </citation>
    <scope>NUCLEOTIDE SEQUENCE</scope>
    <source>
        <strain evidence="10">BazhouSP</strain>
    </source>
</reference>
<dbReference type="PRINTS" id="PR00119">
    <property type="entry name" value="CATATPASE"/>
</dbReference>
<dbReference type="InterPro" id="IPR006068">
    <property type="entry name" value="ATPase_P-typ_cation-transptr_C"/>
</dbReference>
<evidence type="ECO:0000256" key="1">
    <source>
        <dbReference type="ARBA" id="ARBA00004141"/>
    </source>
</evidence>
<dbReference type="GO" id="GO:1990573">
    <property type="term" value="P:potassium ion import across plasma membrane"/>
    <property type="evidence" value="ECO:0007669"/>
    <property type="project" value="TreeGrafter"/>
</dbReference>
<evidence type="ECO:0000256" key="8">
    <source>
        <dbReference type="SAM" id="Phobius"/>
    </source>
</evidence>
<dbReference type="Proteomes" id="UP001201812">
    <property type="component" value="Unassembled WGS sequence"/>
</dbReference>
<dbReference type="SUPFAM" id="SSF81665">
    <property type="entry name" value="Calcium ATPase, transmembrane domain M"/>
    <property type="match status" value="1"/>
</dbReference>
<proteinExistence type="predicted"/>
<dbReference type="SFLD" id="SFLDG00002">
    <property type="entry name" value="C1.7:_P-type_atpase_like"/>
    <property type="match status" value="1"/>
</dbReference>
<dbReference type="GO" id="GO:0030007">
    <property type="term" value="P:intracellular potassium ion homeostasis"/>
    <property type="evidence" value="ECO:0007669"/>
    <property type="project" value="TreeGrafter"/>
</dbReference>
<evidence type="ECO:0000256" key="3">
    <source>
        <dbReference type="ARBA" id="ARBA00022741"/>
    </source>
</evidence>
<dbReference type="SFLD" id="SFLDF00027">
    <property type="entry name" value="p-type_atpase"/>
    <property type="match status" value="1"/>
</dbReference>
<dbReference type="PANTHER" id="PTHR43294:SF5">
    <property type="entry name" value="CATION-TRANSPORTING P-TYPE ATPASE N-TERMINAL DOMAIN-CONTAINING PROTEIN"/>
    <property type="match status" value="1"/>
</dbReference>
<dbReference type="GO" id="GO:0006883">
    <property type="term" value="P:intracellular sodium ion homeostasis"/>
    <property type="evidence" value="ECO:0007669"/>
    <property type="project" value="TreeGrafter"/>
</dbReference>
<feature type="transmembrane region" description="Helical" evidence="8">
    <location>
        <begin position="129"/>
        <end position="150"/>
    </location>
</feature>
<dbReference type="GO" id="GO:0005524">
    <property type="term" value="F:ATP binding"/>
    <property type="evidence" value="ECO:0007669"/>
    <property type="project" value="UniProtKB-KW"/>
</dbReference>
<dbReference type="InterPro" id="IPR044492">
    <property type="entry name" value="P_typ_ATPase_HD_dom"/>
</dbReference>
<dbReference type="InterPro" id="IPR023214">
    <property type="entry name" value="HAD_sf"/>
</dbReference>
<evidence type="ECO:0000256" key="4">
    <source>
        <dbReference type="ARBA" id="ARBA00022840"/>
    </source>
</evidence>
<sequence>MSPKDSSDSGCCLSWPFGRRKKVQPLIDESKTRDLAGSFSEHTWDLELLSRNHPDSNINLENPILSGGLSSKKAEDLLMRNGPNCLPPPKEISNLRLFLQQFLNLLWVLLIFAATLSLLEFILMTKEVVHLWISLILYGMIIVMCTTSWYQEMQARKVVRGFQGLLPENCQVIRDGHEQSIPAYNLVVGDIIRIKNGSRVPADARIIACPQLKLEASSITGESEPVEYQTEEVREGTSLFDGRNVAFNGALCVDGEGIGVVIRVASQTVIGQIADMTTGQSKKKSRLEMQVRRYVIFLVYLVCTVSTTVFLAGAIIRKWKNPIGLLTHGFLVIAVGMIPAGLPATVTSLLTVVSRRLAKKNVYLKRLDVCEALGQVGIIASDKTGTLTKNIMTVTDLWAYSDYYVSGYPHSKPTESAKQKSVENYESPVSDMLTVMTVCNAAIYMDGVKTKQNGLALERHSNIEQGALEEVEERKPTGSPSEIAMLQYCDSIIDVDKLRRSHNIVFEIPFNSRRKWHLMIAKTRSVGTDKHMYKLMIKGASEILATKCSHIINSSGQTVAFDEMATKKFEKAYNVFAESGRRVIGFAHTNFVADSDIQFDADEENFPLKDLTFLGICAIMDPPKDETANAIKQCYKAGIKVFMVTGDHHLTATAIAKQIGLIDDHRGSGYGTKCAKNYEVLHGEQINQLRDKDWDRILRLKSLVFARTTPEQKLMIVEQCQKRKHLIAMTGDGVNDSPALKKADIGIAMGSGSEVAKQASDIILMDDNFSSIVVGVQEGRLMYENIKKLLGYNMPHNFAEAWPIIINFCFGMPMGITPLQILSIDLCTEIFPGVSMAKEPIEGDVMNRPPRRISKGLISNTLLAYSYIFPGQLQCLGCFLAYLYVFHSHGIGLKDLWMSALDNFHKSADLYYSNGKIFTLQEQMYISRQACSAWHMGVVFGQFFNVLSARTRRMSIFKHGLFANRAMIFSMIMELLLLCAFIYTPGVNTFMGGAPIPLECWGIVAGMGLFILFYNEMRKLYIRRFPRSTLTRYIKW</sequence>
<dbReference type="NCBIfam" id="TIGR01494">
    <property type="entry name" value="ATPase_P-type"/>
    <property type="match status" value="2"/>
</dbReference>
<dbReference type="Gene3D" id="3.40.1110.10">
    <property type="entry name" value="Calcium-transporting ATPase, cytoplasmic domain N"/>
    <property type="match status" value="1"/>
</dbReference>
<keyword evidence="5" id="KW-1278">Translocase</keyword>
<dbReference type="Pfam" id="PF00690">
    <property type="entry name" value="Cation_ATPase_N"/>
    <property type="match status" value="1"/>
</dbReference>
<organism evidence="10 11">
    <name type="scientific">Ditylenchus destructor</name>
    <dbReference type="NCBI Taxonomy" id="166010"/>
    <lineage>
        <taxon>Eukaryota</taxon>
        <taxon>Metazoa</taxon>
        <taxon>Ecdysozoa</taxon>
        <taxon>Nematoda</taxon>
        <taxon>Chromadorea</taxon>
        <taxon>Rhabditida</taxon>
        <taxon>Tylenchina</taxon>
        <taxon>Tylenchomorpha</taxon>
        <taxon>Sphaerularioidea</taxon>
        <taxon>Anguinidae</taxon>
        <taxon>Anguininae</taxon>
        <taxon>Ditylenchus</taxon>
    </lineage>
</organism>
<feature type="transmembrane region" description="Helical" evidence="8">
    <location>
        <begin position="328"/>
        <end position="353"/>
    </location>
</feature>
<dbReference type="InterPro" id="IPR008250">
    <property type="entry name" value="ATPase_P-typ_transduc_dom_A_sf"/>
</dbReference>
<dbReference type="FunFam" id="3.40.50.1000:FF:000083">
    <property type="entry name" value="Sodium/potassium-transporting ATPase subunit alpha"/>
    <property type="match status" value="1"/>
</dbReference>
<gene>
    <name evidence="10" type="ORF">DdX_14971</name>
</gene>
<evidence type="ECO:0000256" key="6">
    <source>
        <dbReference type="ARBA" id="ARBA00022989"/>
    </source>
</evidence>
<dbReference type="Pfam" id="PF00122">
    <property type="entry name" value="E1-E2_ATPase"/>
    <property type="match status" value="1"/>
</dbReference>
<feature type="transmembrane region" description="Helical" evidence="8">
    <location>
        <begin position="102"/>
        <end position="123"/>
    </location>
</feature>
<dbReference type="Gene3D" id="3.40.50.1000">
    <property type="entry name" value="HAD superfamily/HAD-like"/>
    <property type="match status" value="1"/>
</dbReference>
<dbReference type="GO" id="GO:0005391">
    <property type="term" value="F:P-type sodium:potassium-exchanging transporter activity"/>
    <property type="evidence" value="ECO:0007669"/>
    <property type="project" value="TreeGrafter"/>
</dbReference>
<dbReference type="InterPro" id="IPR023298">
    <property type="entry name" value="ATPase_P-typ_TM_dom_sf"/>
</dbReference>
<accession>A0AAD4MTJ0</accession>
<evidence type="ECO:0000313" key="10">
    <source>
        <dbReference type="EMBL" id="KAI1703335.1"/>
    </source>
</evidence>
<dbReference type="GO" id="GO:0005886">
    <property type="term" value="C:plasma membrane"/>
    <property type="evidence" value="ECO:0007669"/>
    <property type="project" value="TreeGrafter"/>
</dbReference>
<keyword evidence="7 8" id="KW-0472">Membrane</keyword>
<keyword evidence="4" id="KW-0067">ATP-binding</keyword>
<keyword evidence="2 8" id="KW-0812">Transmembrane</keyword>
<keyword evidence="3" id="KW-0547">Nucleotide-binding</keyword>
<feature type="domain" description="Cation-transporting P-type ATPase N-terminal" evidence="9">
    <location>
        <begin position="40"/>
        <end position="122"/>
    </location>
</feature>
<feature type="transmembrane region" description="Helical" evidence="8">
    <location>
        <begin position="996"/>
        <end position="1014"/>
    </location>
</feature>
<dbReference type="Gene3D" id="2.70.150.10">
    <property type="entry name" value="Calcium-transporting ATPase, cytoplasmic transduction domain A"/>
    <property type="match status" value="1"/>
</dbReference>
<dbReference type="PROSITE" id="PS00154">
    <property type="entry name" value="ATPASE_E1_E2"/>
    <property type="match status" value="1"/>
</dbReference>
<dbReference type="Pfam" id="PF08282">
    <property type="entry name" value="Hydrolase_3"/>
    <property type="match status" value="1"/>
</dbReference>